<proteinExistence type="predicted"/>
<gene>
    <name evidence="1" type="ORF">MNEG_16117</name>
</gene>
<evidence type="ECO:0000313" key="2">
    <source>
        <dbReference type="Proteomes" id="UP000054498"/>
    </source>
</evidence>
<keyword evidence="2" id="KW-1185">Reference proteome</keyword>
<reference evidence="1 2" key="1">
    <citation type="journal article" date="2013" name="BMC Genomics">
        <title>Reconstruction of the lipid metabolism for the microalga Monoraphidium neglectum from its genome sequence reveals characteristics suitable for biofuel production.</title>
        <authorList>
            <person name="Bogen C."/>
            <person name="Al-Dilaimi A."/>
            <person name="Albersmeier A."/>
            <person name="Wichmann J."/>
            <person name="Grundmann M."/>
            <person name="Rupp O."/>
            <person name="Lauersen K.J."/>
            <person name="Blifernez-Klassen O."/>
            <person name="Kalinowski J."/>
            <person name="Goesmann A."/>
            <person name="Mussgnug J.H."/>
            <person name="Kruse O."/>
        </authorList>
    </citation>
    <scope>NUCLEOTIDE SEQUENCE [LARGE SCALE GENOMIC DNA]</scope>
    <source>
        <strain evidence="1 2">SAG 48.87</strain>
    </source>
</reference>
<dbReference type="KEGG" id="mng:MNEG_16117"/>
<evidence type="ECO:0000313" key="1">
    <source>
        <dbReference type="EMBL" id="KIY91846.1"/>
    </source>
</evidence>
<feature type="non-terminal residue" evidence="1">
    <location>
        <position position="84"/>
    </location>
</feature>
<organism evidence="1 2">
    <name type="scientific">Monoraphidium neglectum</name>
    <dbReference type="NCBI Taxonomy" id="145388"/>
    <lineage>
        <taxon>Eukaryota</taxon>
        <taxon>Viridiplantae</taxon>
        <taxon>Chlorophyta</taxon>
        <taxon>core chlorophytes</taxon>
        <taxon>Chlorophyceae</taxon>
        <taxon>CS clade</taxon>
        <taxon>Sphaeropleales</taxon>
        <taxon>Selenastraceae</taxon>
        <taxon>Monoraphidium</taxon>
    </lineage>
</organism>
<dbReference type="AlphaFoldDB" id="A0A0D2LPB7"/>
<dbReference type="EMBL" id="KK106216">
    <property type="protein sequence ID" value="KIY91846.1"/>
    <property type="molecule type" value="Genomic_DNA"/>
</dbReference>
<accession>A0A0D2LPB7</accession>
<protein>
    <submittedName>
        <fullName evidence="1">Uncharacterized protein</fullName>
    </submittedName>
</protein>
<dbReference type="Proteomes" id="UP000054498">
    <property type="component" value="Unassembled WGS sequence"/>
</dbReference>
<dbReference type="GeneID" id="25733845"/>
<dbReference type="RefSeq" id="XP_013890866.1">
    <property type="nucleotide sequence ID" value="XM_014035412.1"/>
</dbReference>
<sequence>MSGRGPKFGPGNDLQLFTVLLDSTGSAQTCALQLVPHRAPVWSGPRQWFEYAVLIEGVEVSLPEPAIGSQTEAEAWVAALSEDP</sequence>
<name>A0A0D2LPB7_9CHLO</name>